<evidence type="ECO:0000313" key="1">
    <source>
        <dbReference type="EMBL" id="GAA0176897.1"/>
    </source>
</evidence>
<protein>
    <submittedName>
        <fullName evidence="1">Uncharacterized protein</fullName>
    </submittedName>
</protein>
<dbReference type="EMBL" id="BAABME010010262">
    <property type="protein sequence ID" value="GAA0176897.1"/>
    <property type="molecule type" value="Genomic_DNA"/>
</dbReference>
<dbReference type="AlphaFoldDB" id="A0AAV3RNA7"/>
<proteinExistence type="predicted"/>
<organism evidence="1 2">
    <name type="scientific">Lithospermum erythrorhizon</name>
    <name type="common">Purple gromwell</name>
    <name type="synonym">Lithospermum officinale var. erythrorhizon</name>
    <dbReference type="NCBI Taxonomy" id="34254"/>
    <lineage>
        <taxon>Eukaryota</taxon>
        <taxon>Viridiplantae</taxon>
        <taxon>Streptophyta</taxon>
        <taxon>Embryophyta</taxon>
        <taxon>Tracheophyta</taxon>
        <taxon>Spermatophyta</taxon>
        <taxon>Magnoliopsida</taxon>
        <taxon>eudicotyledons</taxon>
        <taxon>Gunneridae</taxon>
        <taxon>Pentapetalae</taxon>
        <taxon>asterids</taxon>
        <taxon>lamiids</taxon>
        <taxon>Boraginales</taxon>
        <taxon>Boraginaceae</taxon>
        <taxon>Boraginoideae</taxon>
        <taxon>Lithospermeae</taxon>
        <taxon>Lithospermum</taxon>
    </lineage>
</organism>
<keyword evidence="2" id="KW-1185">Reference proteome</keyword>
<name>A0AAV3RNA7_LITER</name>
<gene>
    <name evidence="1" type="ORF">LIER_29625</name>
</gene>
<accession>A0AAV3RNA7</accession>
<comment type="caution">
    <text evidence="1">The sequence shown here is derived from an EMBL/GenBank/DDBJ whole genome shotgun (WGS) entry which is preliminary data.</text>
</comment>
<sequence>MFRNFVKNCGEVEIIKSKRRFVFDSRWVGKRDVRKLLKMLGQKKLAVLDGTKIDDIQLRLKEAFEFGWTSKEEVRQLEQDLDRAWGEEEVF</sequence>
<reference evidence="1 2" key="1">
    <citation type="submission" date="2024-01" db="EMBL/GenBank/DDBJ databases">
        <title>The complete chloroplast genome sequence of Lithospermum erythrorhizon: insights into the phylogenetic relationship among Boraginaceae species and the maternal lineages of purple gromwells.</title>
        <authorList>
            <person name="Okada T."/>
            <person name="Watanabe K."/>
        </authorList>
    </citation>
    <scope>NUCLEOTIDE SEQUENCE [LARGE SCALE GENOMIC DNA]</scope>
</reference>
<dbReference type="Proteomes" id="UP001454036">
    <property type="component" value="Unassembled WGS sequence"/>
</dbReference>
<evidence type="ECO:0000313" key="2">
    <source>
        <dbReference type="Proteomes" id="UP001454036"/>
    </source>
</evidence>